<accession>A0A3Q8U0M0</accession>
<organism evidence="3 4">
    <name type="scientific">Pseudomonas entomophila</name>
    <dbReference type="NCBI Taxonomy" id="312306"/>
    <lineage>
        <taxon>Bacteria</taxon>
        <taxon>Pseudomonadati</taxon>
        <taxon>Pseudomonadota</taxon>
        <taxon>Gammaproteobacteria</taxon>
        <taxon>Pseudomonadales</taxon>
        <taxon>Pseudomonadaceae</taxon>
        <taxon>Pseudomonas</taxon>
    </lineage>
</organism>
<evidence type="ECO:0000313" key="4">
    <source>
        <dbReference type="Proteomes" id="UP000268230"/>
    </source>
</evidence>
<dbReference type="KEGG" id="pory:EJA05_11435"/>
<feature type="region of interest" description="Disordered" evidence="2">
    <location>
        <begin position="13"/>
        <end position="36"/>
    </location>
</feature>
<dbReference type="AlphaFoldDB" id="A0A3Q8U0M0"/>
<dbReference type="Proteomes" id="UP000268230">
    <property type="component" value="Chromosome"/>
</dbReference>
<sequence>MVNFTLINIAGAAPTLNTPAQNGTTQAGSGTQEAAPLKIDPKLFKADADAGPSIETDESSDPPEVKELREMIERLQKQLAEEQKQLAAMMAKQHDDPASQAAIAAKQASITTLIGQISAATAQLLETLNKLGSSSAGGSVDTVA</sequence>
<reference evidence="3 4" key="1">
    <citation type="submission" date="2018-12" db="EMBL/GenBank/DDBJ databases">
        <authorList>
            <person name="Li S."/>
            <person name="Yang R."/>
            <person name="Chen G."/>
            <person name="Zou L."/>
            <person name="Zhang C."/>
            <person name="Chen Y."/>
            <person name="Liu Z."/>
            <person name="Li Y."/>
            <person name="Yan Y."/>
            <person name="Huang M."/>
            <person name="Chen T."/>
        </authorList>
    </citation>
    <scope>NUCLEOTIDE SEQUENCE [LARGE SCALE GENOMIC DNA]</scope>
    <source>
        <strain evidence="3 4">1257</strain>
    </source>
</reference>
<protein>
    <recommendedName>
        <fullName evidence="5">Chemotaxis protein</fullName>
    </recommendedName>
</protein>
<evidence type="ECO:0000256" key="2">
    <source>
        <dbReference type="SAM" id="MobiDB-lite"/>
    </source>
</evidence>
<dbReference type="EMBL" id="CP034338">
    <property type="protein sequence ID" value="AZL68299.1"/>
    <property type="molecule type" value="Genomic_DNA"/>
</dbReference>
<keyword evidence="1" id="KW-0175">Coiled coil</keyword>
<gene>
    <name evidence="3" type="ORF">EJA05_11435</name>
</gene>
<dbReference type="OrthoDB" id="6904245at2"/>
<evidence type="ECO:0008006" key="5">
    <source>
        <dbReference type="Google" id="ProtNLM"/>
    </source>
</evidence>
<evidence type="ECO:0000256" key="1">
    <source>
        <dbReference type="SAM" id="Coils"/>
    </source>
</evidence>
<name>A0A3Q8U0M0_9PSED</name>
<proteinExistence type="predicted"/>
<feature type="coiled-coil region" evidence="1">
    <location>
        <begin position="65"/>
        <end position="92"/>
    </location>
</feature>
<feature type="compositionally biased region" description="Polar residues" evidence="2">
    <location>
        <begin position="15"/>
        <end position="32"/>
    </location>
</feature>
<evidence type="ECO:0000313" key="3">
    <source>
        <dbReference type="EMBL" id="AZL68299.1"/>
    </source>
</evidence>